<dbReference type="RefSeq" id="WP_166273202.1">
    <property type="nucleotide sequence ID" value="NZ_JAAFGS010000002.1"/>
</dbReference>
<comment type="caution">
    <text evidence="3">The sequence shown here is derived from an EMBL/GenBank/DDBJ whole genome shotgun (WGS) entry which is preliminary data.</text>
</comment>
<feature type="compositionally biased region" description="Pro residues" evidence="1">
    <location>
        <begin position="264"/>
        <end position="276"/>
    </location>
</feature>
<evidence type="ECO:0000256" key="1">
    <source>
        <dbReference type="SAM" id="MobiDB-lite"/>
    </source>
</evidence>
<dbReference type="InterPro" id="IPR051324">
    <property type="entry name" value="Stress/Tellurium_Resist"/>
</dbReference>
<evidence type="ECO:0000313" key="3">
    <source>
        <dbReference type="EMBL" id="NGZ74869.1"/>
    </source>
</evidence>
<dbReference type="PANTHER" id="PTHR32097:SF17">
    <property type="entry name" value="CAMP-BINDING PROTEIN 1-RELATED"/>
    <property type="match status" value="1"/>
</dbReference>
<feature type="domain" description="TerD" evidence="2">
    <location>
        <begin position="1"/>
        <end position="184"/>
    </location>
</feature>
<name>A0ABX0F4L3_9BACL</name>
<dbReference type="Pfam" id="PF02342">
    <property type="entry name" value="TerD"/>
    <property type="match status" value="1"/>
</dbReference>
<reference evidence="3 4" key="1">
    <citation type="submission" date="2020-01" db="EMBL/GenBank/DDBJ databases">
        <title>Polyphasic characterisation and genomic insights into a novel alkali tolerant bacterium VR-M41.</title>
        <authorList>
            <person name="Vemuluri V.R."/>
        </authorList>
    </citation>
    <scope>NUCLEOTIDE SEQUENCE [LARGE SCALE GENOMIC DNA]</scope>
    <source>
        <strain evidence="3 4">VR-M41</strain>
    </source>
</reference>
<organism evidence="3 4">
    <name type="scientific">Saccharibacillus alkalitolerans</name>
    <dbReference type="NCBI Taxonomy" id="2705290"/>
    <lineage>
        <taxon>Bacteria</taxon>
        <taxon>Bacillati</taxon>
        <taxon>Bacillota</taxon>
        <taxon>Bacilli</taxon>
        <taxon>Bacillales</taxon>
        <taxon>Paenibacillaceae</taxon>
        <taxon>Saccharibacillus</taxon>
    </lineage>
</organism>
<feature type="region of interest" description="Disordered" evidence="1">
    <location>
        <begin position="189"/>
        <end position="306"/>
    </location>
</feature>
<feature type="compositionally biased region" description="Pro residues" evidence="1">
    <location>
        <begin position="193"/>
        <end position="228"/>
    </location>
</feature>
<dbReference type="PIRSF" id="PIRSF037118">
    <property type="entry name" value="Tellurite_resistance_TerA"/>
    <property type="match status" value="1"/>
</dbReference>
<dbReference type="CDD" id="cd06974">
    <property type="entry name" value="TerD_like"/>
    <property type="match status" value="2"/>
</dbReference>
<evidence type="ECO:0000259" key="2">
    <source>
        <dbReference type="Pfam" id="PF02342"/>
    </source>
</evidence>
<feature type="compositionally biased region" description="Low complexity" evidence="1">
    <location>
        <begin position="254"/>
        <end position="263"/>
    </location>
</feature>
<dbReference type="PANTHER" id="PTHR32097">
    <property type="entry name" value="CAMP-BINDING PROTEIN 1-RELATED"/>
    <property type="match status" value="1"/>
</dbReference>
<proteinExistence type="predicted"/>
<dbReference type="Proteomes" id="UP000800303">
    <property type="component" value="Unassembled WGS sequence"/>
</dbReference>
<dbReference type="InterPro" id="IPR003325">
    <property type="entry name" value="TerD"/>
</dbReference>
<accession>A0ABX0F4L3</accession>
<sequence>MTSTIIRGQKADLTKTNPGLDRIVVGMGWQASPGVDLDFSAFLLGADSKAAADEDLIFYGNPAGAGGAMQLQTGSRSAYAGVTDNEQVSLSLRGVPAAYERIAFTLTLYEGEKRRQNFAGVNGVYLRIIDERGGSELVRFTLDKTSGVETAIVVGELYRYNGEWKFSAVGSGYTGGLEALCRSFGIEVQTEPDPVPPSAPAPTPTPAPPAPRPANPAPTPSPAPPAQPPSGANPSPLNLGRPSQQGGGTPPAPQGAQDGASPRVLPPPPGARPAPAPQAGAPSASSPSASPQPSAPSLQKIELKKRGDKISLEKKAGTDSIGEILINLNWNQRQGTGFFGKTSGVDLDLGCLFELKDGYKGTVQALGRAFGSLHDEPYVMLDGDDRTGTKAGGENMRINGAHLRDIKRIVVYAFIYDGAANWAQADGVVTIKGGGPDIVVRMDEHASRKGMCAIAMITNVGDQTFSIERLVEYFSGHRELDQAYGWGLRWTTGSK</sequence>
<evidence type="ECO:0000313" key="4">
    <source>
        <dbReference type="Proteomes" id="UP000800303"/>
    </source>
</evidence>
<dbReference type="Gene3D" id="2.60.60.30">
    <property type="entry name" value="sav2460 like domains"/>
    <property type="match status" value="2"/>
</dbReference>
<dbReference type="PRINTS" id="PR01217">
    <property type="entry name" value="PRICHEXTENSN"/>
</dbReference>
<dbReference type="InterPro" id="IPR017115">
    <property type="entry name" value="Tellurite_resistance_TerA"/>
</dbReference>
<feature type="compositionally biased region" description="Low complexity" evidence="1">
    <location>
        <begin position="277"/>
        <end position="298"/>
    </location>
</feature>
<protein>
    <submittedName>
        <fullName evidence="3">Tellurium resistance protein TerA</fullName>
    </submittedName>
</protein>
<dbReference type="EMBL" id="JAAFGS010000002">
    <property type="protein sequence ID" value="NGZ74869.1"/>
    <property type="molecule type" value="Genomic_DNA"/>
</dbReference>
<gene>
    <name evidence="3" type="ORF">GYN08_06015</name>
</gene>
<keyword evidence="4" id="KW-1185">Reference proteome</keyword>